<dbReference type="GeneID" id="98149140"/>
<dbReference type="InterPro" id="IPR057495">
    <property type="entry name" value="AAA_lid_BCS1"/>
</dbReference>
<evidence type="ECO:0000256" key="3">
    <source>
        <dbReference type="ARBA" id="ARBA00022840"/>
    </source>
</evidence>
<dbReference type="InterPro" id="IPR027417">
    <property type="entry name" value="P-loop_NTPase"/>
</dbReference>
<dbReference type="SMART" id="SM00382">
    <property type="entry name" value="AAA"/>
    <property type="match status" value="1"/>
</dbReference>
<dbReference type="PANTHER" id="PTHR23070">
    <property type="entry name" value="BCS1 AAA-TYPE ATPASE"/>
    <property type="match status" value="1"/>
</dbReference>
<dbReference type="SUPFAM" id="SSF52540">
    <property type="entry name" value="P-loop containing nucleoside triphosphate hydrolases"/>
    <property type="match status" value="1"/>
</dbReference>
<keyword evidence="5" id="KW-0378">Hydrolase</keyword>
<dbReference type="EMBL" id="JBFXLQ010000092">
    <property type="protein sequence ID" value="KAL2859965.1"/>
    <property type="molecule type" value="Genomic_DNA"/>
</dbReference>
<evidence type="ECO:0000259" key="4">
    <source>
        <dbReference type="SMART" id="SM00382"/>
    </source>
</evidence>
<dbReference type="InterPro" id="IPR003593">
    <property type="entry name" value="AAA+_ATPase"/>
</dbReference>
<dbReference type="InterPro" id="IPR050747">
    <property type="entry name" value="Mitochondrial_chaperone_BCS1"/>
</dbReference>
<reference evidence="5 6" key="1">
    <citation type="submission" date="2024-07" db="EMBL/GenBank/DDBJ databases">
        <title>Section-level genome sequencing and comparative genomics of Aspergillus sections Usti and Cavernicolus.</title>
        <authorList>
            <consortium name="Lawrence Berkeley National Laboratory"/>
            <person name="Nybo J.L."/>
            <person name="Vesth T.C."/>
            <person name="Theobald S."/>
            <person name="Frisvad J.C."/>
            <person name="Larsen T.O."/>
            <person name="Kjaerboelling I."/>
            <person name="Rothschild-Mancinelli K."/>
            <person name="Lyhne E.K."/>
            <person name="Kogle M.E."/>
            <person name="Barry K."/>
            <person name="Clum A."/>
            <person name="Na H."/>
            <person name="Ledsgaard L."/>
            <person name="Lin J."/>
            <person name="Lipzen A."/>
            <person name="Kuo A."/>
            <person name="Riley R."/>
            <person name="Mondo S."/>
            <person name="Labutti K."/>
            <person name="Haridas S."/>
            <person name="Pangalinan J."/>
            <person name="Salamov A.A."/>
            <person name="Simmons B.A."/>
            <person name="Magnuson J.K."/>
            <person name="Chen J."/>
            <person name="Drula E."/>
            <person name="Henrissat B."/>
            <person name="Wiebenga A."/>
            <person name="Lubbers R.J."/>
            <person name="Gomes A.C."/>
            <person name="Macurrencykelacurrency M.R."/>
            <person name="Stajich J."/>
            <person name="Grigoriev I.V."/>
            <person name="Mortensen U.H."/>
            <person name="De Vries R.P."/>
            <person name="Baker S.E."/>
            <person name="Andersen M.R."/>
        </authorList>
    </citation>
    <scope>NUCLEOTIDE SEQUENCE [LARGE SCALE GENOMIC DNA]</scope>
    <source>
        <strain evidence="5 6">CBS 449.75</strain>
    </source>
</reference>
<dbReference type="Pfam" id="PF00004">
    <property type="entry name" value="AAA"/>
    <property type="match status" value="1"/>
</dbReference>
<dbReference type="RefSeq" id="XP_070880521.1">
    <property type="nucleotide sequence ID" value="XM_071034068.1"/>
</dbReference>
<accession>A0ABR4L667</accession>
<dbReference type="Gene3D" id="3.40.50.300">
    <property type="entry name" value="P-loop containing nucleotide triphosphate hydrolases"/>
    <property type="match status" value="1"/>
</dbReference>
<comment type="caution">
    <text evidence="5">The sequence shown here is derived from an EMBL/GenBank/DDBJ whole genome shotgun (WGS) entry which is preliminary data.</text>
</comment>
<keyword evidence="2" id="KW-0547">Nucleotide-binding</keyword>
<name>A0ABR4L667_9EURO</name>
<protein>
    <submittedName>
        <fullName evidence="5">P-loop containing nucleoside triphosphate hydrolase protein</fullName>
    </submittedName>
</protein>
<gene>
    <name evidence="5" type="ORF">BJX67DRAFT_386454</name>
</gene>
<evidence type="ECO:0000256" key="2">
    <source>
        <dbReference type="ARBA" id="ARBA00022741"/>
    </source>
</evidence>
<sequence>MDEQVEADLLKYMEEFSDEATQRWYAACGFPYQRGYLVHGPPGTGESSFSLSIADQFDMDISTLNLSGVGDAALMKLCANLPPRFVILEDLDTAGLGRRDDGHADQPTNQISRVTLSGLLNVLDGVSSKGRVLIMSTNHVEHLDKALIRPGRIDKKVYFELASRDITAQLFRTVFTQMPDSNKHSMEEVNGEMIERLAIEFAAKVPEMVFSPAEVLSFLLERKKSPAAAVSDVQDWVVKATGGTKLKREFLGKRWRGIWSSTVYVPSETLL</sequence>
<organism evidence="5 6">
    <name type="scientific">Aspergillus lucknowensis</name>
    <dbReference type="NCBI Taxonomy" id="176173"/>
    <lineage>
        <taxon>Eukaryota</taxon>
        <taxon>Fungi</taxon>
        <taxon>Dikarya</taxon>
        <taxon>Ascomycota</taxon>
        <taxon>Pezizomycotina</taxon>
        <taxon>Eurotiomycetes</taxon>
        <taxon>Eurotiomycetidae</taxon>
        <taxon>Eurotiales</taxon>
        <taxon>Aspergillaceae</taxon>
        <taxon>Aspergillus</taxon>
        <taxon>Aspergillus subgen. Nidulantes</taxon>
    </lineage>
</organism>
<evidence type="ECO:0000256" key="1">
    <source>
        <dbReference type="ARBA" id="ARBA00007448"/>
    </source>
</evidence>
<dbReference type="GO" id="GO:0016787">
    <property type="term" value="F:hydrolase activity"/>
    <property type="evidence" value="ECO:0007669"/>
    <property type="project" value="UniProtKB-KW"/>
</dbReference>
<keyword evidence="3" id="KW-0067">ATP-binding</keyword>
<comment type="similarity">
    <text evidence="1">Belongs to the AAA ATPase family. BCS1 subfamily.</text>
</comment>
<evidence type="ECO:0000313" key="5">
    <source>
        <dbReference type="EMBL" id="KAL2859965.1"/>
    </source>
</evidence>
<keyword evidence="6" id="KW-1185">Reference proteome</keyword>
<feature type="domain" description="AAA+ ATPase" evidence="4">
    <location>
        <begin position="32"/>
        <end position="163"/>
    </location>
</feature>
<evidence type="ECO:0000313" key="6">
    <source>
        <dbReference type="Proteomes" id="UP001610432"/>
    </source>
</evidence>
<proteinExistence type="inferred from homology"/>
<dbReference type="Proteomes" id="UP001610432">
    <property type="component" value="Unassembled WGS sequence"/>
</dbReference>
<dbReference type="InterPro" id="IPR003959">
    <property type="entry name" value="ATPase_AAA_core"/>
</dbReference>
<dbReference type="Pfam" id="PF25426">
    <property type="entry name" value="AAA_lid_BCS1"/>
    <property type="match status" value="1"/>
</dbReference>